<dbReference type="AlphaFoldDB" id="A0A9Q0KNX9"/>
<dbReference type="GO" id="GO:0008422">
    <property type="term" value="F:beta-glucosidase activity"/>
    <property type="evidence" value="ECO:0007669"/>
    <property type="project" value="TreeGrafter"/>
</dbReference>
<dbReference type="PRINTS" id="PR00131">
    <property type="entry name" value="GLHYDRLASE1"/>
</dbReference>
<reference evidence="3" key="1">
    <citation type="journal article" date="2023" name="Plant J.">
        <title>The genome of the king protea, Protea cynaroides.</title>
        <authorList>
            <person name="Chang J."/>
            <person name="Duong T.A."/>
            <person name="Schoeman C."/>
            <person name="Ma X."/>
            <person name="Roodt D."/>
            <person name="Barker N."/>
            <person name="Li Z."/>
            <person name="Van de Peer Y."/>
            <person name="Mizrachi E."/>
        </authorList>
    </citation>
    <scope>NUCLEOTIDE SEQUENCE</scope>
    <source>
        <tissue evidence="3">Young leaves</tissue>
    </source>
</reference>
<gene>
    <name evidence="3" type="ORF">NE237_007281</name>
</gene>
<evidence type="ECO:0000256" key="1">
    <source>
        <dbReference type="ARBA" id="ARBA00010838"/>
    </source>
</evidence>
<proteinExistence type="inferred from homology"/>
<comment type="similarity">
    <text evidence="1 2">Belongs to the glycosyl hydrolase 1 family.</text>
</comment>
<dbReference type="OrthoDB" id="65569at2759"/>
<evidence type="ECO:0000313" key="4">
    <source>
        <dbReference type="Proteomes" id="UP001141806"/>
    </source>
</evidence>
<organism evidence="3 4">
    <name type="scientific">Protea cynaroides</name>
    <dbReference type="NCBI Taxonomy" id="273540"/>
    <lineage>
        <taxon>Eukaryota</taxon>
        <taxon>Viridiplantae</taxon>
        <taxon>Streptophyta</taxon>
        <taxon>Embryophyta</taxon>
        <taxon>Tracheophyta</taxon>
        <taxon>Spermatophyta</taxon>
        <taxon>Magnoliopsida</taxon>
        <taxon>Proteales</taxon>
        <taxon>Proteaceae</taxon>
        <taxon>Protea</taxon>
    </lineage>
</organism>
<dbReference type="GO" id="GO:0005975">
    <property type="term" value="P:carbohydrate metabolic process"/>
    <property type="evidence" value="ECO:0007669"/>
    <property type="project" value="InterPro"/>
</dbReference>
<sequence>MVKYGYLTGGLPPNHCSVQSGDCQSGNPAIEPYLAAHNVILSHVTAVDIYRKKYQVMQGGKIGIVLNSIWYEPLRNISSDQSAAQRALAFHNAWILDPIMFGEYPPEMQRILGPRLPKFSLQEKEKLQNKLDFIGISHYTSLYAQDCMFSECNAITSQTDAFVLTTGERDGTYIGEPTAMEAFYVVPSGMEKIIMYYKDRYDNIPMFITGNGYPDANDPSNSVDDFVIDSKRVEYLNGHLSSLTMALRYLVFLFMKFYFI</sequence>
<dbReference type="InterPro" id="IPR017853">
    <property type="entry name" value="GH"/>
</dbReference>
<dbReference type="EMBL" id="JAMYWD010000004">
    <property type="protein sequence ID" value="KAJ4974107.1"/>
    <property type="molecule type" value="Genomic_DNA"/>
</dbReference>
<protein>
    <recommendedName>
        <fullName evidence="5">Beta-glucosidase</fullName>
    </recommendedName>
</protein>
<name>A0A9Q0KNX9_9MAGN</name>
<evidence type="ECO:0000313" key="3">
    <source>
        <dbReference type="EMBL" id="KAJ4974107.1"/>
    </source>
</evidence>
<comment type="caution">
    <text evidence="3">The sequence shown here is derived from an EMBL/GenBank/DDBJ whole genome shotgun (WGS) entry which is preliminary data.</text>
</comment>
<dbReference type="Gene3D" id="3.20.20.80">
    <property type="entry name" value="Glycosidases"/>
    <property type="match status" value="1"/>
</dbReference>
<evidence type="ECO:0008006" key="5">
    <source>
        <dbReference type="Google" id="ProtNLM"/>
    </source>
</evidence>
<evidence type="ECO:0000256" key="2">
    <source>
        <dbReference type="RuleBase" id="RU003690"/>
    </source>
</evidence>
<dbReference type="PANTHER" id="PTHR10353">
    <property type="entry name" value="GLYCOSYL HYDROLASE"/>
    <property type="match status" value="1"/>
</dbReference>
<dbReference type="SUPFAM" id="SSF51445">
    <property type="entry name" value="(Trans)glycosidases"/>
    <property type="match status" value="1"/>
</dbReference>
<keyword evidence="4" id="KW-1185">Reference proteome</keyword>
<dbReference type="InterPro" id="IPR001360">
    <property type="entry name" value="Glyco_hydro_1"/>
</dbReference>
<dbReference type="Proteomes" id="UP001141806">
    <property type="component" value="Unassembled WGS sequence"/>
</dbReference>
<accession>A0A9Q0KNX9</accession>
<dbReference type="Pfam" id="PF00232">
    <property type="entry name" value="Glyco_hydro_1"/>
    <property type="match status" value="1"/>
</dbReference>
<dbReference type="PANTHER" id="PTHR10353:SF236">
    <property type="entry name" value="BETA-GLUCOSIDASE 18"/>
    <property type="match status" value="1"/>
</dbReference>